<feature type="active site" description="Electrophile" evidence="7">
    <location>
        <position position="94"/>
    </location>
</feature>
<dbReference type="PATRIC" id="fig|1121022.4.peg.290"/>
<evidence type="ECO:0000256" key="3">
    <source>
        <dbReference type="ARBA" id="ARBA00022432"/>
    </source>
</evidence>
<comment type="pathway">
    <text evidence="7 8">Carbohydrate biosynthesis; gluconeogenesis.</text>
</comment>
<comment type="function">
    <text evidence="7">Involved in the gluconeogenesis. Catalyzes stereospecifically the conversion of dihydroxyacetone phosphate (DHAP) to D-glyceraldehyde-3-phosphate (G3P).</text>
</comment>
<dbReference type="RefSeq" id="WP_018080203.1">
    <property type="nucleotide sequence ID" value="NZ_AQWM01000001.1"/>
</dbReference>
<comment type="catalytic activity">
    <reaction evidence="1">
        <text>L-erythrulose 1-phosphate = D-erythrulose 4-phosphate</text>
        <dbReference type="Rhea" id="RHEA:49588"/>
        <dbReference type="ChEBI" id="CHEBI:58002"/>
        <dbReference type="ChEBI" id="CHEBI:90796"/>
        <dbReference type="EC" id="5.3.1.33"/>
    </reaction>
</comment>
<evidence type="ECO:0000256" key="5">
    <source>
        <dbReference type="ARBA" id="ARBA00023152"/>
    </source>
</evidence>
<dbReference type="InterPro" id="IPR022896">
    <property type="entry name" value="TrioseP_Isoase_bac/euk"/>
</dbReference>
<dbReference type="GO" id="GO:0019563">
    <property type="term" value="P:glycerol catabolic process"/>
    <property type="evidence" value="ECO:0007669"/>
    <property type="project" value="TreeGrafter"/>
</dbReference>
<keyword evidence="6 7" id="KW-0413">Isomerase</keyword>
<sequence>MPQTHLIAANWKMNGVKASLPIARTIAEQSRGLQARVALFPPATLLPLMADVLQGTDIVLGGQDCHHADSGAYTGDISAPMLKDAGASMVILGHSERRHGHLEPCALVARKSLAALRAGLEPIICIGETLDQRQAGLTIPVLSRQLADSVTSDLKGQAFHVSYEPVWAIGTGLVASDAQILEAFALIREHLDKHFGTNAPQVLYGGSVKASNAAHLLALEGVGGALVGGASLTVEDFMPIIRAADTAPV</sequence>
<evidence type="ECO:0000256" key="4">
    <source>
        <dbReference type="ARBA" id="ARBA00022490"/>
    </source>
</evidence>
<keyword evidence="3 7" id="KW-0312">Gluconeogenesis</keyword>
<dbReference type="CDD" id="cd00311">
    <property type="entry name" value="TIM"/>
    <property type="match status" value="1"/>
</dbReference>
<feature type="binding site" evidence="7">
    <location>
        <begin position="10"/>
        <end position="12"/>
    </location>
    <ligand>
        <name>substrate</name>
    </ligand>
</feature>
<dbReference type="UniPathway" id="UPA00138"/>
<dbReference type="OrthoDB" id="9809429at2"/>
<dbReference type="AlphaFoldDB" id="V4RSQ6"/>
<keyword evidence="4 7" id="KW-0963">Cytoplasm</keyword>
<dbReference type="InterPro" id="IPR000652">
    <property type="entry name" value="Triosephosphate_isomerase"/>
</dbReference>
<evidence type="ECO:0000256" key="6">
    <source>
        <dbReference type="ARBA" id="ARBA00023235"/>
    </source>
</evidence>
<comment type="pathway">
    <text evidence="7 8">Carbohydrate degradation; glycolysis; D-glyceraldehyde 3-phosphate from glycerone phosphate: step 1/1.</text>
</comment>
<evidence type="ECO:0000256" key="2">
    <source>
        <dbReference type="ARBA" id="ARBA00007422"/>
    </source>
</evidence>
<dbReference type="GO" id="GO:0004807">
    <property type="term" value="F:triose-phosphate isomerase activity"/>
    <property type="evidence" value="ECO:0007669"/>
    <property type="project" value="UniProtKB-UniRule"/>
</dbReference>
<dbReference type="PANTHER" id="PTHR21139:SF42">
    <property type="entry name" value="TRIOSEPHOSPHATE ISOMERASE"/>
    <property type="match status" value="1"/>
</dbReference>
<evidence type="ECO:0000256" key="8">
    <source>
        <dbReference type="RuleBase" id="RU363013"/>
    </source>
</evidence>
<dbReference type="GO" id="GO:0005829">
    <property type="term" value="C:cytosol"/>
    <property type="evidence" value="ECO:0007669"/>
    <property type="project" value="TreeGrafter"/>
</dbReference>
<organism evidence="9 10">
    <name type="scientific">Asticcacaulis benevestitus DSM 16100 = ATCC BAA-896</name>
    <dbReference type="NCBI Taxonomy" id="1121022"/>
    <lineage>
        <taxon>Bacteria</taxon>
        <taxon>Pseudomonadati</taxon>
        <taxon>Pseudomonadota</taxon>
        <taxon>Alphaproteobacteria</taxon>
        <taxon>Caulobacterales</taxon>
        <taxon>Caulobacteraceae</taxon>
        <taxon>Asticcacaulis</taxon>
    </lineage>
</organism>
<dbReference type="PROSITE" id="PS51440">
    <property type="entry name" value="TIM_2"/>
    <property type="match status" value="1"/>
</dbReference>
<comment type="subunit">
    <text evidence="7 8">Homodimer.</text>
</comment>
<dbReference type="InterPro" id="IPR035990">
    <property type="entry name" value="TIM_sf"/>
</dbReference>
<dbReference type="GO" id="GO:0046166">
    <property type="term" value="P:glyceraldehyde-3-phosphate biosynthetic process"/>
    <property type="evidence" value="ECO:0007669"/>
    <property type="project" value="TreeGrafter"/>
</dbReference>
<evidence type="ECO:0000313" key="10">
    <source>
        <dbReference type="Proteomes" id="UP000017837"/>
    </source>
</evidence>
<keyword evidence="5 7" id="KW-0324">Glycolysis</keyword>
<dbReference type="Gene3D" id="3.20.20.70">
    <property type="entry name" value="Aldolase class I"/>
    <property type="match status" value="1"/>
</dbReference>
<dbReference type="GO" id="GO:0006094">
    <property type="term" value="P:gluconeogenesis"/>
    <property type="evidence" value="ECO:0007669"/>
    <property type="project" value="UniProtKB-UniRule"/>
</dbReference>
<comment type="caution">
    <text evidence="9">The sequence shown here is derived from an EMBL/GenBank/DDBJ whole genome shotgun (WGS) entry which is preliminary data.</text>
</comment>
<gene>
    <name evidence="7" type="primary">tpiA</name>
    <name evidence="9" type="ORF">ABENE_01465</name>
</gene>
<evidence type="ECO:0000256" key="7">
    <source>
        <dbReference type="HAMAP-Rule" id="MF_00147"/>
    </source>
</evidence>
<dbReference type="STRING" id="1121022.GCA_000376105_00532"/>
<dbReference type="eggNOG" id="COG0149">
    <property type="taxonomic scope" value="Bacteria"/>
</dbReference>
<proteinExistence type="inferred from homology"/>
<dbReference type="InterPro" id="IPR013785">
    <property type="entry name" value="Aldolase_TIM"/>
</dbReference>
<comment type="subcellular location">
    <subcellularLocation>
        <location evidence="7 8">Cytoplasm</location>
    </subcellularLocation>
</comment>
<keyword evidence="10" id="KW-1185">Reference proteome</keyword>
<dbReference type="Proteomes" id="UP000017837">
    <property type="component" value="Unassembled WGS sequence"/>
</dbReference>
<dbReference type="GO" id="GO:0006096">
    <property type="term" value="P:glycolytic process"/>
    <property type="evidence" value="ECO:0007669"/>
    <property type="project" value="UniProtKB-UniRule"/>
</dbReference>
<dbReference type="HAMAP" id="MF_00147_B">
    <property type="entry name" value="TIM_B"/>
    <property type="match status" value="1"/>
</dbReference>
<dbReference type="EMBL" id="AWGB01000004">
    <property type="protein sequence ID" value="ESQ94203.1"/>
    <property type="molecule type" value="Genomic_DNA"/>
</dbReference>
<evidence type="ECO:0000256" key="1">
    <source>
        <dbReference type="ARBA" id="ARBA00000148"/>
    </source>
</evidence>
<reference evidence="9 10" key="1">
    <citation type="journal article" date="2014" name="Nature">
        <title>Sequential evolution of bacterial morphology by co-option of a developmental regulator.</title>
        <authorList>
            <person name="Jiang C."/>
            <person name="Brown P.J."/>
            <person name="Ducret A."/>
            <person name="Brun Y.V."/>
        </authorList>
    </citation>
    <scope>NUCLEOTIDE SEQUENCE [LARGE SCALE GENOMIC DNA]</scope>
    <source>
        <strain evidence="9 10">DSM 16100</strain>
    </source>
</reference>
<evidence type="ECO:0000313" key="9">
    <source>
        <dbReference type="EMBL" id="ESQ94203.1"/>
    </source>
</evidence>
<dbReference type="NCBIfam" id="TIGR00419">
    <property type="entry name" value="tim"/>
    <property type="match status" value="1"/>
</dbReference>
<name>V4RSQ6_9CAUL</name>
<protein>
    <recommendedName>
        <fullName evidence="7 8">Triosephosphate isomerase</fullName>
        <shortName evidence="7">TIM</shortName>
        <shortName evidence="7">TPI</shortName>
        <ecNumber evidence="7 8">5.3.1.1</ecNumber>
    </recommendedName>
    <alternativeName>
        <fullName evidence="7">Triose-phosphate isomerase</fullName>
    </alternativeName>
</protein>
<dbReference type="SUPFAM" id="SSF51351">
    <property type="entry name" value="Triosephosphate isomerase (TIM)"/>
    <property type="match status" value="1"/>
</dbReference>
<feature type="active site" description="Proton acceptor" evidence="7">
    <location>
        <position position="164"/>
    </location>
</feature>
<comment type="similarity">
    <text evidence="2 7 8">Belongs to the triosephosphate isomerase family.</text>
</comment>
<dbReference type="UniPathway" id="UPA00109">
    <property type="reaction ID" value="UER00189"/>
</dbReference>
<dbReference type="Pfam" id="PF00121">
    <property type="entry name" value="TIM"/>
    <property type="match status" value="1"/>
</dbReference>
<feature type="binding site" evidence="7">
    <location>
        <begin position="228"/>
        <end position="229"/>
    </location>
    <ligand>
        <name>substrate</name>
    </ligand>
</feature>
<comment type="catalytic activity">
    <reaction evidence="7 8">
        <text>D-glyceraldehyde 3-phosphate = dihydroxyacetone phosphate</text>
        <dbReference type="Rhea" id="RHEA:18585"/>
        <dbReference type="ChEBI" id="CHEBI:57642"/>
        <dbReference type="ChEBI" id="CHEBI:59776"/>
        <dbReference type="EC" id="5.3.1.1"/>
    </reaction>
</comment>
<dbReference type="PANTHER" id="PTHR21139">
    <property type="entry name" value="TRIOSEPHOSPHATE ISOMERASE"/>
    <property type="match status" value="1"/>
</dbReference>
<dbReference type="EC" id="5.3.1.1" evidence="7 8"/>
<feature type="binding site" evidence="7">
    <location>
        <position position="207"/>
    </location>
    <ligand>
        <name>substrate</name>
    </ligand>
</feature>
<feature type="binding site" evidence="7">
    <location>
        <position position="170"/>
    </location>
    <ligand>
        <name>substrate</name>
    </ligand>
</feature>
<accession>V4RSQ6</accession>